<gene>
    <name evidence="2" type="ORF">ADL29_08335</name>
</gene>
<name>A0A0N1JZ23_9ACTN</name>
<dbReference type="RefSeq" id="WP_053923064.1">
    <property type="nucleotide sequence ID" value="NZ_LGKG01000057.1"/>
</dbReference>
<dbReference type="AlphaFoldDB" id="A0A0N1JZ23"/>
<dbReference type="EMBL" id="LGKG01000057">
    <property type="protein sequence ID" value="KPC65053.1"/>
    <property type="molecule type" value="Genomic_DNA"/>
</dbReference>
<dbReference type="Proteomes" id="UP000037982">
    <property type="component" value="Unassembled WGS sequence"/>
</dbReference>
<evidence type="ECO:0000313" key="2">
    <source>
        <dbReference type="EMBL" id="KPC65053.1"/>
    </source>
</evidence>
<feature type="domain" description="SseB protein N-terminal" evidence="1">
    <location>
        <begin position="21"/>
        <end position="144"/>
    </location>
</feature>
<dbReference type="Pfam" id="PF07179">
    <property type="entry name" value="SseB"/>
    <property type="match status" value="1"/>
</dbReference>
<reference evidence="3" key="1">
    <citation type="submission" date="2015-07" db="EMBL/GenBank/DDBJ databases">
        <authorList>
            <person name="Ju K.-S."/>
            <person name="Doroghazi J.R."/>
            <person name="Metcalf W.W."/>
        </authorList>
    </citation>
    <scope>NUCLEOTIDE SEQUENCE [LARGE SCALE GENOMIC DNA]</scope>
    <source>
        <strain evidence="3">NRRL ISP-5002</strain>
    </source>
</reference>
<evidence type="ECO:0000313" key="3">
    <source>
        <dbReference type="Proteomes" id="UP000037982"/>
    </source>
</evidence>
<sequence>MQKNIPDPGFSNDDGSADPALAAALAAYDSDRTTEPRLLSALAGARVLVPVVAVLGEVETGPDGLRREKTSDMAVPTLTAPDGRRALPAFTSMDTLQRWRADARPVAVPMRQALLAAAHEKADTVVVDLAGPVTYQLTGAALRALAEGRDTADPLADPAVTDALRTLLAAEPAVLVAHLVPSDETDATLAVGLAPDAAPAEAVQRLARSLATDEVLRERLVHGLDLALLPPGAERAKAPLYRR</sequence>
<proteinExistence type="predicted"/>
<protein>
    <recommendedName>
        <fullName evidence="1">SseB protein N-terminal domain-containing protein</fullName>
    </recommendedName>
</protein>
<dbReference type="InterPro" id="IPR009839">
    <property type="entry name" value="SseB_N"/>
</dbReference>
<keyword evidence="3" id="KW-1185">Reference proteome</keyword>
<organism evidence="2 3">
    <name type="scientific">Streptomyces chattanoogensis</name>
    <dbReference type="NCBI Taxonomy" id="66876"/>
    <lineage>
        <taxon>Bacteria</taxon>
        <taxon>Bacillati</taxon>
        <taxon>Actinomycetota</taxon>
        <taxon>Actinomycetes</taxon>
        <taxon>Kitasatosporales</taxon>
        <taxon>Streptomycetaceae</taxon>
        <taxon>Streptomyces</taxon>
    </lineage>
</organism>
<comment type="caution">
    <text evidence="2">The sequence shown here is derived from an EMBL/GenBank/DDBJ whole genome shotgun (WGS) entry which is preliminary data.</text>
</comment>
<accession>A0A0N1JZ23</accession>
<evidence type="ECO:0000259" key="1">
    <source>
        <dbReference type="Pfam" id="PF07179"/>
    </source>
</evidence>
<dbReference type="PATRIC" id="fig|66876.3.peg.1828"/>